<evidence type="ECO:0000313" key="2">
    <source>
        <dbReference type="EMBL" id="KAF2970225.1"/>
    </source>
</evidence>
<feature type="compositionally biased region" description="Low complexity" evidence="1">
    <location>
        <begin position="14"/>
        <end position="43"/>
    </location>
</feature>
<protein>
    <submittedName>
        <fullName evidence="2">Uncharacterized protein</fullName>
    </submittedName>
</protein>
<evidence type="ECO:0000313" key="3">
    <source>
        <dbReference type="Proteomes" id="UP000481858"/>
    </source>
</evidence>
<dbReference type="EMBL" id="WUBL01000026">
    <property type="protein sequence ID" value="KAF2970225.1"/>
    <property type="molecule type" value="Genomic_DNA"/>
</dbReference>
<organism evidence="2 3">
    <name type="scientific">Xylaria multiplex</name>
    <dbReference type="NCBI Taxonomy" id="323545"/>
    <lineage>
        <taxon>Eukaryota</taxon>
        <taxon>Fungi</taxon>
        <taxon>Dikarya</taxon>
        <taxon>Ascomycota</taxon>
        <taxon>Pezizomycotina</taxon>
        <taxon>Sordariomycetes</taxon>
        <taxon>Xylariomycetidae</taxon>
        <taxon>Xylariales</taxon>
        <taxon>Xylariaceae</taxon>
        <taxon>Xylaria</taxon>
    </lineage>
</organism>
<dbReference type="OrthoDB" id="5206390at2759"/>
<dbReference type="Proteomes" id="UP000481858">
    <property type="component" value="Unassembled WGS sequence"/>
</dbReference>
<name>A0A7C8IVN8_9PEZI</name>
<gene>
    <name evidence="2" type="ORF">GQX73_g3406</name>
</gene>
<dbReference type="AlphaFoldDB" id="A0A7C8IVN8"/>
<feature type="region of interest" description="Disordered" evidence="1">
    <location>
        <begin position="1"/>
        <end position="46"/>
    </location>
</feature>
<accession>A0A7C8IVN8</accession>
<reference evidence="2 3" key="1">
    <citation type="submission" date="2019-12" db="EMBL/GenBank/DDBJ databases">
        <title>Draft genome sequence of the ascomycete Xylaria multiplex DSM 110363.</title>
        <authorList>
            <person name="Buettner E."/>
            <person name="Kellner H."/>
        </authorList>
    </citation>
    <scope>NUCLEOTIDE SEQUENCE [LARGE SCALE GENOMIC DNA]</scope>
    <source>
        <strain evidence="2 3">DSM 110363</strain>
    </source>
</reference>
<sequence>MQASRFQMIRSRFSPSNLRTSLRRSSSASTATMSSSGSGSSSPVHTINAVLFRQPSILGMEEEKRRSGAELSVLEPRPIVYWGGLEERILGSL</sequence>
<proteinExistence type="predicted"/>
<evidence type="ECO:0000256" key="1">
    <source>
        <dbReference type="SAM" id="MobiDB-lite"/>
    </source>
</evidence>
<keyword evidence="3" id="KW-1185">Reference proteome</keyword>
<comment type="caution">
    <text evidence="2">The sequence shown here is derived from an EMBL/GenBank/DDBJ whole genome shotgun (WGS) entry which is preliminary data.</text>
</comment>
<dbReference type="InParanoid" id="A0A7C8IVN8"/>